<keyword evidence="1" id="KW-1133">Transmembrane helix</keyword>
<accession>A0A6G6GM89</accession>
<protein>
    <submittedName>
        <fullName evidence="2">DUF3379 domain-containing protein</fullName>
    </submittedName>
</protein>
<sequence length="237" mass="26532">MNKEELIEKYLHNNLDPDALTAFNNLLAADPEFAKEVTFQQNLQQAVIASKDASFKKTLQDFEPKPRQRQKLVRTMLIAASFAILFSLGYGLFFSKPSPSTLFAENFEAYPNVVQPIIRGTTTTDLKTEAFLAYENKDYDNAYIAFNQLFQESGDPYALFYGGLSALANRDTASAKPLLSGYLARGELKFEPDAKWYLALAYLQEDATSSAKELLSTLAASGNDYSKKSQELLEQLK</sequence>
<dbReference type="EMBL" id="CP049057">
    <property type="protein sequence ID" value="QIE59706.1"/>
    <property type="molecule type" value="Genomic_DNA"/>
</dbReference>
<name>A0A6G6GM89_9FLAO</name>
<evidence type="ECO:0000313" key="3">
    <source>
        <dbReference type="Proteomes" id="UP000505306"/>
    </source>
</evidence>
<keyword evidence="1" id="KW-0472">Membrane</keyword>
<dbReference type="InterPro" id="IPR011990">
    <property type="entry name" value="TPR-like_helical_dom_sf"/>
</dbReference>
<feature type="transmembrane region" description="Helical" evidence="1">
    <location>
        <begin position="72"/>
        <end position="93"/>
    </location>
</feature>
<keyword evidence="1" id="KW-0812">Transmembrane</keyword>
<keyword evidence="3" id="KW-1185">Reference proteome</keyword>
<dbReference type="RefSeq" id="WP_164679719.1">
    <property type="nucleotide sequence ID" value="NZ_CP049057.1"/>
</dbReference>
<organism evidence="2 3">
    <name type="scientific">Rasiella rasia</name>
    <dbReference type="NCBI Taxonomy" id="2744027"/>
    <lineage>
        <taxon>Bacteria</taxon>
        <taxon>Pseudomonadati</taxon>
        <taxon>Bacteroidota</taxon>
        <taxon>Flavobacteriia</taxon>
        <taxon>Flavobacteriales</taxon>
        <taxon>Flavobacteriaceae</taxon>
        <taxon>Rasiella</taxon>
    </lineage>
</organism>
<dbReference type="KEGG" id="mgel:G5B37_09055"/>
<evidence type="ECO:0000256" key="1">
    <source>
        <dbReference type="SAM" id="Phobius"/>
    </source>
</evidence>
<dbReference type="Proteomes" id="UP000505306">
    <property type="component" value="Chromosome"/>
</dbReference>
<evidence type="ECO:0000313" key="2">
    <source>
        <dbReference type="EMBL" id="QIE59706.1"/>
    </source>
</evidence>
<gene>
    <name evidence="2" type="ORF">G5B37_09055</name>
</gene>
<dbReference type="AlphaFoldDB" id="A0A6G6GM89"/>
<reference evidence="2 3" key="1">
    <citation type="submission" date="2020-02" db="EMBL/GenBank/DDBJ databases">
        <title>Complete genome sequence of Flavobacteriaceae bacterium.</title>
        <authorList>
            <person name="Kim S.-J."/>
            <person name="Kim Y.-S."/>
            <person name="Kim K.-H."/>
        </authorList>
    </citation>
    <scope>NUCLEOTIDE SEQUENCE [LARGE SCALE GENOMIC DNA]</scope>
    <source>
        <strain evidence="2 3">RR4-40</strain>
    </source>
</reference>
<proteinExistence type="predicted"/>
<dbReference type="Gene3D" id="1.25.40.10">
    <property type="entry name" value="Tetratricopeptide repeat domain"/>
    <property type="match status" value="1"/>
</dbReference>